<evidence type="ECO:0000313" key="2">
    <source>
        <dbReference type="Proteomes" id="UP000275348"/>
    </source>
</evidence>
<comment type="caution">
    <text evidence="1">The sequence shown here is derived from an EMBL/GenBank/DDBJ whole genome shotgun (WGS) entry which is preliminary data.</text>
</comment>
<dbReference type="OrthoDB" id="1652165at2"/>
<organism evidence="1 2">
    <name type="scientific">Faecalibacter macacae</name>
    <dbReference type="NCBI Taxonomy" id="1859289"/>
    <lineage>
        <taxon>Bacteria</taxon>
        <taxon>Pseudomonadati</taxon>
        <taxon>Bacteroidota</taxon>
        <taxon>Flavobacteriia</taxon>
        <taxon>Flavobacteriales</taxon>
        <taxon>Weeksellaceae</taxon>
        <taxon>Faecalibacter</taxon>
    </lineage>
</organism>
<evidence type="ECO:0000313" key="1">
    <source>
        <dbReference type="EMBL" id="RLZ07522.1"/>
    </source>
</evidence>
<proteinExistence type="predicted"/>
<name>A0A3L9M3V5_9FLAO</name>
<dbReference type="Proteomes" id="UP000275348">
    <property type="component" value="Unassembled WGS sequence"/>
</dbReference>
<dbReference type="RefSeq" id="WP_121935288.1">
    <property type="nucleotide sequence ID" value="NZ_RDOJ01000017.1"/>
</dbReference>
<gene>
    <name evidence="1" type="ORF">EAH69_11145</name>
</gene>
<sequence length="1084" mass="122649">MNCNFTFQIFSFIVFVFLGIEINGQNYESNFGQSSNQSGYTENVSFILNNKPWKSSARYHQGNDFRLGSNTRVYVSDIFFPTTREGSSLEMEWDIAYPKTISIKTATNYGKPNELHLFESLNQGQTWDLVTTKIYEENLRWYHMNVEPKPMARYAFVVTGTDSPRIRLTDVLIESEAPTQEIPQYLGSSVLNLKYNKPINFELHYTNYPSTIDVQGLAIDGVFYNQDHQTITGIPLQLGLNTVVLQAENQYGTSASSLLTIQVEKGDQTVTNLQNLNLKFNTQTYLLPSHTNQEAIISYQSSNLNVITVNGNELTMQGVGDAILTFSADETQNYSALQGQVTIRVEKGVQTLETQLIDVFGSINQVSNVPNLITEQGIEITYQSSNNDIVEIIDNQLVFKSPGTATIDVSANGTDNYNSFNQQFRADALAENVCYFENFSSNQIPNNWVFIGVNITSGSLNFNTHNGSVVLPVPPNSLHLQFDLLRSSTASSRVLNVYTSEDGNSFEILRQFTVFDTDQFQEVFLHLPVNTNFIKLEKVSNTTAYWRVDHLKINCEEDNLVTIIEHGYWSNGLPAITKPVVLRDAYVIGEFYPENVFAKDITIENGGSLLLKSNSNLTVENSIISSQDPLDFIVEPRANLIQLADVQNEGLVTIQELSQPMMRNDMTQWASPVTGQYIRQFSPGTLYNRFWVYNETTSLYKTIFTTNDSDDVVFNPAKGVAIRLKHGVAEDYNESTLAEFKGVLNNGTYLVDVTKEYEGYNLIGNPYPSAINLYGEHSVFANPNISTVYIWTPYFKINSSSFGNNYITINRVGSTSPNADSDDVTQIAKGQGFFVKLIESTSVPFEFNNLMRSIEPTSLHFNTNTLHDRFWISLGKNNELVNRILIGYIDGGTNLVDEQYDAKSIEAGDNYLYSLINQDKYSIQGRQYPFDRMDQINLGLKVNQANEYVIRLEKVEGIFDATQQVWLKDTITGKNHNLSLKDYVFWSEDGQFDNRFVIGYKEALATDEKNIDDEVLIYNMKNKLCYKSLTDNNIQQIKLFSINGALVYKEFTKEQEKCFSAEKGSYIIQLKTVNNLHTAPVLVY</sequence>
<accession>A0A3L9M3V5</accession>
<keyword evidence="2" id="KW-1185">Reference proteome</keyword>
<dbReference type="AlphaFoldDB" id="A0A3L9M3V5"/>
<evidence type="ECO:0008006" key="3">
    <source>
        <dbReference type="Google" id="ProtNLM"/>
    </source>
</evidence>
<protein>
    <recommendedName>
        <fullName evidence="3">T9SS C-terminal target domain-containing protein</fullName>
    </recommendedName>
</protein>
<reference evidence="1 2" key="1">
    <citation type="submission" date="2018-10" db="EMBL/GenBank/DDBJ databases">
        <authorList>
            <person name="Chen X."/>
        </authorList>
    </citation>
    <scope>NUCLEOTIDE SEQUENCE [LARGE SCALE GENOMIC DNA]</scope>
    <source>
        <strain evidence="1 2">YIM 102668</strain>
    </source>
</reference>
<dbReference type="EMBL" id="RDOJ01000017">
    <property type="protein sequence ID" value="RLZ07522.1"/>
    <property type="molecule type" value="Genomic_DNA"/>
</dbReference>